<sequence length="218" mass="23646">MNGPQDVGGRHGFGRVVPEDESLRFHADWEKRVLGLTLASAALGYWTLDASRHARESLHPATYYTASYYEIWLRALESLLQRSGEVTPDELAEGRAHRTGLRADRRLRPDAVGAALARGGPTLREGPAPAFAVGDRVRTRNHQPAGHTRLPSYARGAAGVIEAVHGCHVFPDTHAHGLGEAPCPLYTVRFDAAELYGAAAEPGLIVSIDAWEPYLDPA</sequence>
<dbReference type="InterPro" id="IPR024690">
    <property type="entry name" value="CN_hydtase_beta_dom_C"/>
</dbReference>
<dbReference type="EC" id="4.2.1.84" evidence="5"/>
<dbReference type="EMBL" id="QNTQ01000011">
    <property type="protein sequence ID" value="RBI84341.1"/>
    <property type="molecule type" value="Genomic_DNA"/>
</dbReference>
<name>A0A365U759_9RHOB</name>
<dbReference type="PIRSF" id="PIRSF001427">
    <property type="entry name" value="NHase_beta"/>
    <property type="match status" value="1"/>
</dbReference>
<evidence type="ECO:0000256" key="1">
    <source>
        <dbReference type="ARBA" id="ARBA00004042"/>
    </source>
</evidence>
<dbReference type="Gene3D" id="1.10.472.20">
    <property type="entry name" value="Nitrile hydratase, beta subunit"/>
    <property type="match status" value="1"/>
</dbReference>
<evidence type="ECO:0000256" key="5">
    <source>
        <dbReference type="PIRNR" id="PIRNR001427"/>
    </source>
</evidence>
<evidence type="ECO:0000259" key="7">
    <source>
        <dbReference type="Pfam" id="PF21006"/>
    </source>
</evidence>
<evidence type="ECO:0000259" key="6">
    <source>
        <dbReference type="Pfam" id="PF02211"/>
    </source>
</evidence>
<evidence type="ECO:0000313" key="8">
    <source>
        <dbReference type="EMBL" id="RBI84341.1"/>
    </source>
</evidence>
<dbReference type="InterPro" id="IPR003168">
    <property type="entry name" value="Nitrile_hydratase_bsu"/>
</dbReference>
<dbReference type="Pfam" id="PF02211">
    <property type="entry name" value="NHase_beta_C"/>
    <property type="match status" value="1"/>
</dbReference>
<dbReference type="InterPro" id="IPR008990">
    <property type="entry name" value="Elect_transpt_acc-like_dom_sf"/>
</dbReference>
<keyword evidence="3 5" id="KW-0456">Lyase</keyword>
<reference evidence="8 9" key="1">
    <citation type="submission" date="2018-07" db="EMBL/GenBank/DDBJ databases">
        <title>Rhodosalinus sp. strain E84T genomic sequence and assembly.</title>
        <authorList>
            <person name="Liu Z.-W."/>
            <person name="Lu D.-C."/>
        </authorList>
    </citation>
    <scope>NUCLEOTIDE SEQUENCE [LARGE SCALE GENOMIC DNA]</scope>
    <source>
        <strain evidence="8 9">E84</strain>
    </source>
</reference>
<dbReference type="InterPro" id="IPR049054">
    <property type="entry name" value="CN_hydtase_beta-like_N"/>
</dbReference>
<evidence type="ECO:0000256" key="2">
    <source>
        <dbReference type="ARBA" id="ARBA00009098"/>
    </source>
</evidence>
<proteinExistence type="inferred from homology"/>
<dbReference type="RefSeq" id="WP_113289897.1">
    <property type="nucleotide sequence ID" value="NZ_QNTQ01000011.1"/>
</dbReference>
<dbReference type="GO" id="GO:0018822">
    <property type="term" value="F:nitrile hydratase activity"/>
    <property type="evidence" value="ECO:0007669"/>
    <property type="project" value="UniProtKB-EC"/>
</dbReference>
<evidence type="ECO:0000313" key="9">
    <source>
        <dbReference type="Proteomes" id="UP000253370"/>
    </source>
</evidence>
<keyword evidence="9" id="KW-1185">Reference proteome</keyword>
<dbReference type="GO" id="GO:0046914">
    <property type="term" value="F:transition metal ion binding"/>
    <property type="evidence" value="ECO:0007669"/>
    <property type="project" value="InterPro"/>
</dbReference>
<comment type="catalytic activity">
    <reaction evidence="4 5">
        <text>an aliphatic primary amide = an aliphatic nitrile + H2O</text>
        <dbReference type="Rhea" id="RHEA:12673"/>
        <dbReference type="ChEBI" id="CHEBI:15377"/>
        <dbReference type="ChEBI" id="CHEBI:65285"/>
        <dbReference type="ChEBI" id="CHEBI:80291"/>
        <dbReference type="EC" id="4.2.1.84"/>
    </reaction>
</comment>
<comment type="caution">
    <text evidence="8">The sequence shown here is derived from an EMBL/GenBank/DDBJ whole genome shotgun (WGS) entry which is preliminary data.</text>
</comment>
<comment type="function">
    <text evidence="1 5">NHase catalyzes the hydration of various nitrile compounds to the corresponding amides.</text>
</comment>
<evidence type="ECO:0000256" key="4">
    <source>
        <dbReference type="ARBA" id="ARBA00044877"/>
    </source>
</evidence>
<protein>
    <recommendedName>
        <fullName evidence="5">Nitrile hydratase subunit beta</fullName>
        <shortName evidence="5">NHase</shortName>
        <ecNumber evidence="5">4.2.1.84</ecNumber>
    </recommendedName>
</protein>
<dbReference type="OrthoDB" id="3478924at2"/>
<dbReference type="SUPFAM" id="SSF50090">
    <property type="entry name" value="Electron transport accessory proteins"/>
    <property type="match status" value="1"/>
</dbReference>
<dbReference type="Pfam" id="PF21006">
    <property type="entry name" value="NHase_beta_N"/>
    <property type="match status" value="1"/>
</dbReference>
<dbReference type="Gene3D" id="2.30.30.50">
    <property type="match status" value="1"/>
</dbReference>
<gene>
    <name evidence="8" type="primary">nthB</name>
    <name evidence="8" type="ORF">DRV85_12960</name>
</gene>
<feature type="domain" description="Nitrile hydratase beta subunit" evidence="6">
    <location>
        <begin position="128"/>
        <end position="216"/>
    </location>
</feature>
<organism evidence="8 9">
    <name type="scientific">Rhodosalinus halophilus</name>
    <dbReference type="NCBI Taxonomy" id="2259333"/>
    <lineage>
        <taxon>Bacteria</taxon>
        <taxon>Pseudomonadati</taxon>
        <taxon>Pseudomonadota</taxon>
        <taxon>Alphaproteobacteria</taxon>
        <taxon>Rhodobacterales</taxon>
        <taxon>Paracoccaceae</taxon>
        <taxon>Rhodosalinus</taxon>
    </lineage>
</organism>
<evidence type="ECO:0000256" key="3">
    <source>
        <dbReference type="ARBA" id="ARBA00023239"/>
    </source>
</evidence>
<dbReference type="InterPro" id="IPR042262">
    <property type="entry name" value="CN_hydtase_beta_C"/>
</dbReference>
<comment type="similarity">
    <text evidence="2 5">Belongs to the nitrile hydratase subunit beta family.</text>
</comment>
<accession>A0A365U759</accession>
<feature type="domain" description="Nitrile hydratase beta subunit-like N-terminal" evidence="7">
    <location>
        <begin position="1"/>
        <end position="98"/>
    </location>
</feature>
<dbReference type="AlphaFoldDB" id="A0A365U759"/>
<dbReference type="Proteomes" id="UP000253370">
    <property type="component" value="Unassembled WGS sequence"/>
</dbReference>
<dbReference type="NCBIfam" id="TIGR03888">
    <property type="entry name" value="nitrile_beta"/>
    <property type="match status" value="1"/>
</dbReference>